<dbReference type="GO" id="GO:0042773">
    <property type="term" value="P:ATP synthesis coupled electron transport"/>
    <property type="evidence" value="ECO:0007669"/>
    <property type="project" value="TreeGrafter"/>
</dbReference>
<keyword evidence="11 14" id="KW-0472">Membrane</keyword>
<dbReference type="InterPro" id="IPR036257">
    <property type="entry name" value="Cyt_c_oxidase_su2_TM_sf"/>
</dbReference>
<dbReference type="SUPFAM" id="SSF81464">
    <property type="entry name" value="Cytochrome c oxidase subunit II-like, transmembrane region"/>
    <property type="match status" value="1"/>
</dbReference>
<protein>
    <recommendedName>
        <fullName evidence="14">Ubiquinol oxidase subunit 2</fullName>
    </recommendedName>
</protein>
<dbReference type="PIRSF" id="PIRSF000292">
    <property type="entry name" value="Ubi_od_II"/>
    <property type="match status" value="1"/>
</dbReference>
<evidence type="ECO:0000256" key="11">
    <source>
        <dbReference type="ARBA" id="ARBA00023136"/>
    </source>
</evidence>
<dbReference type="PANTHER" id="PTHR22888">
    <property type="entry name" value="CYTOCHROME C OXIDASE, SUBUNIT II"/>
    <property type="match status" value="1"/>
</dbReference>
<sequence>MLRRRIERLCCLSLALPLTDCRAVVLEPMGPVGRAEKTILFDSLAIMLVIVIPTIVATLAFAWWFRATNSCARYRPDWVYSGRIELLTWGIPLLTIMLLGGVTWISSHALDPAEPLPSNKPPLEVQVVSLDWKWLFIYPAQHVASVNRLVIPVGIPVHFSLTSASVMNAFFVPQLGSMIYTMNGMATQLNLRADSVGEFKGLSAHYSGDGFSDMHFEVRALPQQGFKDWIETTGRAGPELDAQSYAKLSSQSIGDRPITFSKADPGLFQNIVRQTIPPAAGPHVGKPDLVTSSRTE</sequence>
<dbReference type="Gene3D" id="2.60.40.420">
    <property type="entry name" value="Cupredoxins - blue copper proteins"/>
    <property type="match status" value="1"/>
</dbReference>
<dbReference type="InterPro" id="IPR010514">
    <property type="entry name" value="COX_ARM"/>
</dbReference>
<dbReference type="Proteomes" id="UP000500767">
    <property type="component" value="Plasmid unnamed1"/>
</dbReference>
<dbReference type="SUPFAM" id="SSF49503">
    <property type="entry name" value="Cupredoxins"/>
    <property type="match status" value="1"/>
</dbReference>
<evidence type="ECO:0000313" key="20">
    <source>
        <dbReference type="Proteomes" id="UP000500767"/>
    </source>
</evidence>
<evidence type="ECO:0000256" key="9">
    <source>
        <dbReference type="ARBA" id="ARBA00022989"/>
    </source>
</evidence>
<evidence type="ECO:0000256" key="5">
    <source>
        <dbReference type="ARBA" id="ARBA00022660"/>
    </source>
</evidence>
<evidence type="ECO:0000256" key="2">
    <source>
        <dbReference type="ARBA" id="ARBA00007866"/>
    </source>
</evidence>
<dbReference type="InterPro" id="IPR045187">
    <property type="entry name" value="CcO_II"/>
</dbReference>
<dbReference type="KEGG" id="lck:HN018_22265"/>
<proteinExistence type="inferred from homology"/>
<evidence type="ECO:0000259" key="18">
    <source>
        <dbReference type="PROSITE" id="PS50999"/>
    </source>
</evidence>
<dbReference type="GO" id="GO:0005507">
    <property type="term" value="F:copper ion binding"/>
    <property type="evidence" value="ECO:0007669"/>
    <property type="project" value="InterPro"/>
</dbReference>
<evidence type="ECO:0000256" key="16">
    <source>
        <dbReference type="SAM" id="Phobius"/>
    </source>
</evidence>
<evidence type="ECO:0000256" key="10">
    <source>
        <dbReference type="ARBA" id="ARBA00023002"/>
    </source>
</evidence>
<dbReference type="NCBIfam" id="TIGR01433">
    <property type="entry name" value="CyoA"/>
    <property type="match status" value="1"/>
</dbReference>
<gene>
    <name evidence="19" type="primary">cyoA</name>
    <name evidence="19" type="ORF">HN018_22265</name>
</gene>
<evidence type="ECO:0000256" key="14">
    <source>
        <dbReference type="PIRNR" id="PIRNR000292"/>
    </source>
</evidence>
<keyword evidence="12" id="KW-0564">Palmitate</keyword>
<evidence type="ECO:0000259" key="17">
    <source>
        <dbReference type="PROSITE" id="PS50857"/>
    </source>
</evidence>
<keyword evidence="4 14" id="KW-1003">Cell membrane</keyword>
<dbReference type="InterPro" id="IPR034227">
    <property type="entry name" value="CuRO_UO_II"/>
</dbReference>
<keyword evidence="9 16" id="KW-1133">Transmembrane helix</keyword>
<dbReference type="AlphaFoldDB" id="A0A6M8HXG6"/>
<dbReference type="EMBL" id="CP053709">
    <property type="protein sequence ID" value="QKE92946.1"/>
    <property type="molecule type" value="Genomic_DNA"/>
</dbReference>
<dbReference type="GO" id="GO:0009486">
    <property type="term" value="F:cytochrome bo3 ubiquinol oxidase activity"/>
    <property type="evidence" value="ECO:0007669"/>
    <property type="project" value="InterPro"/>
</dbReference>
<evidence type="ECO:0000313" key="19">
    <source>
        <dbReference type="EMBL" id="QKE92946.1"/>
    </source>
</evidence>
<evidence type="ECO:0000256" key="8">
    <source>
        <dbReference type="ARBA" id="ARBA00022982"/>
    </source>
</evidence>
<dbReference type="CDD" id="cd04212">
    <property type="entry name" value="CuRO_UO_II"/>
    <property type="match status" value="1"/>
</dbReference>
<evidence type="ECO:0000256" key="7">
    <source>
        <dbReference type="ARBA" id="ARBA00022729"/>
    </source>
</evidence>
<keyword evidence="8 14" id="KW-0249">Electron transport</keyword>
<keyword evidence="10 14" id="KW-0560">Oxidoreductase</keyword>
<dbReference type="Pfam" id="PF00116">
    <property type="entry name" value="COX2"/>
    <property type="match status" value="1"/>
</dbReference>
<feature type="transmembrane region" description="Helical" evidence="16">
    <location>
        <begin position="86"/>
        <end position="106"/>
    </location>
</feature>
<evidence type="ECO:0000256" key="6">
    <source>
        <dbReference type="ARBA" id="ARBA00022692"/>
    </source>
</evidence>
<feature type="domain" description="Cytochrome oxidase subunit II transmembrane region profile" evidence="18">
    <location>
        <begin position="17"/>
        <end position="114"/>
    </location>
</feature>
<keyword evidence="5 14" id="KW-0679">Respiratory chain</keyword>
<feature type="transmembrane region" description="Helical" evidence="16">
    <location>
        <begin position="39"/>
        <end position="65"/>
    </location>
</feature>
<comment type="similarity">
    <text evidence="2 14">Belongs to the cytochrome c oxidase subunit 2 family.</text>
</comment>
<keyword evidence="20" id="KW-1185">Reference proteome</keyword>
<reference evidence="19 20" key="1">
    <citation type="journal article" date="2014" name="World J. Microbiol. Biotechnol.">
        <title>Biodiversity and physiological characteristics of Antarctic and Arctic lichens-associated bacteria.</title>
        <authorList>
            <person name="Lee Y.M."/>
            <person name="Kim E.H."/>
            <person name="Lee H.K."/>
            <person name="Hong S.G."/>
        </authorList>
    </citation>
    <scope>NUCLEOTIDE SEQUENCE [LARGE SCALE GENOMIC DNA]</scope>
    <source>
        <strain evidence="19 20">PAMC 26569</strain>
        <plasmid evidence="19">unnamed1</plasmid>
    </source>
</reference>
<dbReference type="GO" id="GO:0004129">
    <property type="term" value="F:cytochrome-c oxidase activity"/>
    <property type="evidence" value="ECO:0007669"/>
    <property type="project" value="UniProtKB-UniRule"/>
</dbReference>
<accession>A0A6M8HXG6</accession>
<keyword evidence="19" id="KW-0614">Plasmid</keyword>
<feature type="domain" description="Cytochrome oxidase subunit II copper A binding" evidence="17">
    <location>
        <begin position="120"/>
        <end position="232"/>
    </location>
</feature>
<dbReference type="InterPro" id="IPR002429">
    <property type="entry name" value="CcO_II-like_C"/>
</dbReference>
<feature type="region of interest" description="Disordered" evidence="15">
    <location>
        <begin position="277"/>
        <end position="296"/>
    </location>
</feature>
<dbReference type="InterPro" id="IPR011759">
    <property type="entry name" value="Cyt_c_oxidase_su2_TM_dom"/>
</dbReference>
<keyword evidence="6 16" id="KW-0812">Transmembrane</keyword>
<evidence type="ECO:0000256" key="12">
    <source>
        <dbReference type="ARBA" id="ARBA00023139"/>
    </source>
</evidence>
<evidence type="ECO:0000256" key="3">
    <source>
        <dbReference type="ARBA" id="ARBA00022448"/>
    </source>
</evidence>
<keyword evidence="3 14" id="KW-0813">Transport</keyword>
<comment type="subcellular location">
    <subcellularLocation>
        <location evidence="1">Cell membrane</location>
        <topology evidence="1">Multi-pass membrane protein</topology>
    </subcellularLocation>
</comment>
<dbReference type="PANTHER" id="PTHR22888:SF18">
    <property type="entry name" value="CYTOCHROME BO(3) UBIQUINOL OXIDASE SUBUNIT 2"/>
    <property type="match status" value="1"/>
</dbReference>
<dbReference type="GO" id="GO:0016682">
    <property type="term" value="F:oxidoreductase activity, acting on diphenols and related substances as donors, oxygen as acceptor"/>
    <property type="evidence" value="ECO:0007669"/>
    <property type="project" value="InterPro"/>
</dbReference>
<dbReference type="PROSITE" id="PS50857">
    <property type="entry name" value="COX2_CUA"/>
    <property type="match status" value="1"/>
</dbReference>
<dbReference type="GO" id="GO:0005886">
    <property type="term" value="C:plasma membrane"/>
    <property type="evidence" value="ECO:0007669"/>
    <property type="project" value="UniProtKB-SubCell"/>
</dbReference>
<evidence type="ECO:0000256" key="13">
    <source>
        <dbReference type="ARBA" id="ARBA00023288"/>
    </source>
</evidence>
<organism evidence="19 20">
    <name type="scientific">Lichenicola cladoniae</name>
    <dbReference type="NCBI Taxonomy" id="1484109"/>
    <lineage>
        <taxon>Bacteria</taxon>
        <taxon>Pseudomonadati</taxon>
        <taxon>Pseudomonadota</taxon>
        <taxon>Alphaproteobacteria</taxon>
        <taxon>Acetobacterales</taxon>
        <taxon>Acetobacteraceae</taxon>
        <taxon>Lichenicola</taxon>
    </lineage>
</organism>
<evidence type="ECO:0000256" key="1">
    <source>
        <dbReference type="ARBA" id="ARBA00004651"/>
    </source>
</evidence>
<dbReference type="PROSITE" id="PS50999">
    <property type="entry name" value="COX2_TM"/>
    <property type="match status" value="1"/>
</dbReference>
<dbReference type="InterPro" id="IPR006333">
    <property type="entry name" value="Cyt_o_ubiquinol_oxidase_su2"/>
</dbReference>
<dbReference type="Gene3D" id="1.10.287.90">
    <property type="match status" value="1"/>
</dbReference>
<name>A0A6M8HXG6_9PROT</name>
<dbReference type="Pfam" id="PF06481">
    <property type="entry name" value="COX_ARM"/>
    <property type="match status" value="1"/>
</dbReference>
<feature type="transmembrane region" description="Helical" evidence="16">
    <location>
        <begin position="149"/>
        <end position="172"/>
    </location>
</feature>
<keyword evidence="13" id="KW-0449">Lipoprotein</keyword>
<keyword evidence="7" id="KW-0732">Signal</keyword>
<geneLocation type="plasmid" evidence="19 20">
    <name>unnamed1</name>
</geneLocation>
<evidence type="ECO:0000256" key="15">
    <source>
        <dbReference type="SAM" id="MobiDB-lite"/>
    </source>
</evidence>
<dbReference type="InterPro" id="IPR008972">
    <property type="entry name" value="Cupredoxin"/>
</dbReference>
<evidence type="ECO:0000256" key="4">
    <source>
        <dbReference type="ARBA" id="ARBA00022475"/>
    </source>
</evidence>